<dbReference type="InterPro" id="IPR025500">
    <property type="entry name" value="DUF4390"/>
</dbReference>
<dbReference type="STRING" id="51642.NSMM_500066"/>
<reference evidence="1 2" key="1">
    <citation type="submission" date="2016-10" db="EMBL/GenBank/DDBJ databases">
        <authorList>
            <person name="de Groot N.N."/>
        </authorList>
    </citation>
    <scope>NUCLEOTIDE SEQUENCE [LARGE SCALE GENOMIC DNA]</scope>
    <source>
        <strain evidence="1">1</strain>
    </source>
</reference>
<gene>
    <name evidence="1" type="ORF">NSMM_500066</name>
</gene>
<dbReference type="Proteomes" id="UP000198729">
    <property type="component" value="Unassembled WGS sequence"/>
</dbReference>
<accession>A0A1G5SGE4</accession>
<proteinExistence type="predicted"/>
<name>A0A1G5SGE4_9PROT</name>
<organism evidence="1 2">
    <name type="scientific">Nitrosomonas mobilis</name>
    <dbReference type="NCBI Taxonomy" id="51642"/>
    <lineage>
        <taxon>Bacteria</taxon>
        <taxon>Pseudomonadati</taxon>
        <taxon>Pseudomonadota</taxon>
        <taxon>Betaproteobacteria</taxon>
        <taxon>Nitrosomonadales</taxon>
        <taxon>Nitrosomonadaceae</taxon>
        <taxon>Nitrosomonas</taxon>
    </lineage>
</organism>
<dbReference type="EMBL" id="FMWO01000059">
    <property type="protein sequence ID" value="SCZ86266.1"/>
    <property type="molecule type" value="Genomic_DNA"/>
</dbReference>
<dbReference type="Pfam" id="PF14334">
    <property type="entry name" value="DUF4390"/>
    <property type="match status" value="1"/>
</dbReference>
<dbReference type="AlphaFoldDB" id="A0A1G5SGE4"/>
<evidence type="ECO:0000313" key="2">
    <source>
        <dbReference type="Proteomes" id="UP000198729"/>
    </source>
</evidence>
<evidence type="ECO:0000313" key="1">
    <source>
        <dbReference type="EMBL" id="SCZ86266.1"/>
    </source>
</evidence>
<keyword evidence="2" id="KW-1185">Reference proteome</keyword>
<sequence length="213" mass="24841">MTVSFMQFYKNIKSAALTKNGFMQLAILWILALVALPLLADSGGNIQIKSFDFRKSTEGFRIDVLADITLNQTLEDALKKGVELVFMVNASIMKPRWYWLDEEVARCRARFRLSYHALTRQYRLLQNEQLHSFASLNIALKTLGRQVDLPFKEYTPLLPNREYYLTLQISLDVSRLPKPFQMEWFDSEDWNLVSERVIRLIMPTPESGYLITH</sequence>
<protein>
    <submittedName>
        <fullName evidence="1">Putative proline rich signal peptide protein</fullName>
    </submittedName>
</protein>